<protein>
    <submittedName>
        <fullName evidence="1">Uncharacterized protein</fullName>
    </submittedName>
</protein>
<proteinExistence type="predicted"/>
<comment type="caution">
    <text evidence="1">The sequence shown here is derived from an EMBL/GenBank/DDBJ whole genome shotgun (WGS) entry which is preliminary data.</text>
</comment>
<organism evidence="1 2">
    <name type="scientific">Araneus ventricosus</name>
    <name type="common">Orbweaver spider</name>
    <name type="synonym">Epeira ventricosa</name>
    <dbReference type="NCBI Taxonomy" id="182803"/>
    <lineage>
        <taxon>Eukaryota</taxon>
        <taxon>Metazoa</taxon>
        <taxon>Ecdysozoa</taxon>
        <taxon>Arthropoda</taxon>
        <taxon>Chelicerata</taxon>
        <taxon>Arachnida</taxon>
        <taxon>Araneae</taxon>
        <taxon>Araneomorphae</taxon>
        <taxon>Entelegynae</taxon>
        <taxon>Araneoidea</taxon>
        <taxon>Araneidae</taxon>
        <taxon>Araneus</taxon>
    </lineage>
</organism>
<reference evidence="1 2" key="1">
    <citation type="journal article" date="2019" name="Sci. Rep.">
        <title>Orb-weaving spider Araneus ventricosus genome elucidates the spidroin gene catalogue.</title>
        <authorList>
            <person name="Kono N."/>
            <person name="Nakamura H."/>
            <person name="Ohtoshi R."/>
            <person name="Moran D.A.P."/>
            <person name="Shinohara A."/>
            <person name="Yoshida Y."/>
            <person name="Fujiwara M."/>
            <person name="Mori M."/>
            <person name="Tomita M."/>
            <person name="Arakawa K."/>
        </authorList>
    </citation>
    <scope>NUCLEOTIDE SEQUENCE [LARGE SCALE GENOMIC DNA]</scope>
</reference>
<keyword evidence="2" id="KW-1185">Reference proteome</keyword>
<gene>
    <name evidence="1" type="ORF">AVEN_170575_1</name>
</gene>
<dbReference type="Proteomes" id="UP000499080">
    <property type="component" value="Unassembled WGS sequence"/>
</dbReference>
<name>A0A4Y2SJV3_ARAVE</name>
<sequence length="103" mass="11442">MQIGNYLLPVLETQKLSLHYLIGKFKEDGVGTSANDFYRYVSSKMSDETCHNVSKETIDQADSPELRYGRIPASKVHAAIQCNTLEGCLAESNLGAKFKVTKQ</sequence>
<dbReference type="OrthoDB" id="261614at2759"/>
<evidence type="ECO:0000313" key="2">
    <source>
        <dbReference type="Proteomes" id="UP000499080"/>
    </source>
</evidence>
<accession>A0A4Y2SJV3</accession>
<dbReference type="EMBL" id="BGPR01022264">
    <property type="protein sequence ID" value="GBN88417.1"/>
    <property type="molecule type" value="Genomic_DNA"/>
</dbReference>
<evidence type="ECO:0000313" key="1">
    <source>
        <dbReference type="EMBL" id="GBN88417.1"/>
    </source>
</evidence>
<dbReference type="AlphaFoldDB" id="A0A4Y2SJV3"/>